<gene>
    <name evidence="9" type="primary">prsA3</name>
    <name evidence="9" type="ORF">ERS852497_01673</name>
</gene>
<feature type="signal peptide" evidence="7">
    <location>
        <begin position="1"/>
        <end position="24"/>
    </location>
</feature>
<dbReference type="PROSITE" id="PS50198">
    <property type="entry name" value="PPIC_PPIASE_2"/>
    <property type="match status" value="1"/>
</dbReference>
<evidence type="ECO:0000256" key="1">
    <source>
        <dbReference type="ARBA" id="ARBA00000971"/>
    </source>
</evidence>
<dbReference type="PANTHER" id="PTHR47245:SF1">
    <property type="entry name" value="FOLDASE PROTEIN PRSA"/>
    <property type="match status" value="1"/>
</dbReference>
<dbReference type="PANTHER" id="PTHR47245">
    <property type="entry name" value="PEPTIDYLPROLYL ISOMERASE"/>
    <property type="match status" value="1"/>
</dbReference>
<dbReference type="SUPFAM" id="SSF54534">
    <property type="entry name" value="FKBP-like"/>
    <property type="match status" value="1"/>
</dbReference>
<evidence type="ECO:0000256" key="4">
    <source>
        <dbReference type="ARBA" id="ARBA00023110"/>
    </source>
</evidence>
<evidence type="ECO:0000259" key="8">
    <source>
        <dbReference type="PROSITE" id="PS50198"/>
    </source>
</evidence>
<keyword evidence="4 6" id="KW-0697">Rotamase</keyword>
<dbReference type="InterPro" id="IPR050245">
    <property type="entry name" value="PrsA_foldase"/>
</dbReference>
<dbReference type="Pfam" id="PF13145">
    <property type="entry name" value="Rotamase_2"/>
    <property type="match status" value="1"/>
</dbReference>
<evidence type="ECO:0000256" key="2">
    <source>
        <dbReference type="ARBA" id="ARBA00013194"/>
    </source>
</evidence>
<feature type="chain" id="PRO_5038966430" description="peptidylprolyl isomerase" evidence="7">
    <location>
        <begin position="25"/>
        <end position="330"/>
    </location>
</feature>
<evidence type="ECO:0000256" key="7">
    <source>
        <dbReference type="SAM" id="SignalP"/>
    </source>
</evidence>
<name>A0A174K1W6_9FIRM</name>
<keyword evidence="5 6" id="KW-0413">Isomerase</keyword>
<accession>A0A174K1W6</accession>
<dbReference type="InterPro" id="IPR046357">
    <property type="entry name" value="PPIase_dom_sf"/>
</dbReference>
<dbReference type="EC" id="5.2.1.8" evidence="2"/>
<organism evidence="9 10">
    <name type="scientific">Agathobacter rectalis</name>
    <dbReference type="NCBI Taxonomy" id="39491"/>
    <lineage>
        <taxon>Bacteria</taxon>
        <taxon>Bacillati</taxon>
        <taxon>Bacillota</taxon>
        <taxon>Clostridia</taxon>
        <taxon>Lachnospirales</taxon>
        <taxon>Lachnospiraceae</taxon>
        <taxon>Agathobacter</taxon>
    </lineage>
</organism>
<dbReference type="Gene3D" id="3.10.50.40">
    <property type="match status" value="1"/>
</dbReference>
<evidence type="ECO:0000256" key="3">
    <source>
        <dbReference type="ARBA" id="ARBA00022729"/>
    </source>
</evidence>
<dbReference type="InterPro" id="IPR027304">
    <property type="entry name" value="Trigger_fact/SurA_dom_sf"/>
</dbReference>
<evidence type="ECO:0000256" key="5">
    <source>
        <dbReference type="ARBA" id="ARBA00023235"/>
    </source>
</evidence>
<feature type="domain" description="PpiC" evidence="8">
    <location>
        <begin position="174"/>
        <end position="258"/>
    </location>
</feature>
<dbReference type="SUPFAM" id="SSF109998">
    <property type="entry name" value="Triger factor/SurA peptide-binding domain-like"/>
    <property type="match status" value="1"/>
</dbReference>
<dbReference type="InterPro" id="IPR000297">
    <property type="entry name" value="PPIase_PpiC"/>
</dbReference>
<dbReference type="Proteomes" id="UP000095602">
    <property type="component" value="Unassembled WGS sequence"/>
</dbReference>
<dbReference type="GO" id="GO:0003755">
    <property type="term" value="F:peptidyl-prolyl cis-trans isomerase activity"/>
    <property type="evidence" value="ECO:0007669"/>
    <property type="project" value="UniProtKB-KW"/>
</dbReference>
<reference evidence="9 10" key="1">
    <citation type="submission" date="2015-09" db="EMBL/GenBank/DDBJ databases">
        <authorList>
            <consortium name="Pathogen Informatics"/>
        </authorList>
    </citation>
    <scope>NUCLEOTIDE SEQUENCE [LARGE SCALE GENOMIC DNA]</scope>
    <source>
        <strain evidence="9 10">2789STDY5834884</strain>
    </source>
</reference>
<sequence>MKYFKKTMCMLLASATLLTGCSIGGKEIVLDINTTNSHTVFSVDNMKCDKTEALIYLANYKNLYGTMYDVNLLETDDASNVEKYIRDVTVDELTRIYCMVSIAKQKKITLTDKEKSSVSKAAKEYYDSLNEAEKKFTKADLSDIESAYEHYAIAQKLYNSLSKGVDTEVSDEDARVIHIQKIFVKSKESADAVSQKLSSKEDFAAVASGSSEDSQTELYAAKGTLPKEVEAVAFELGDGEISDMISTDDGYYFIKCISKLDREKTEQNKVTILQKRQQEQFNDDYEHFVKKAGFSLNNDLWDSISIKDEKDVKTSSFFTVYNKYFQADNN</sequence>
<keyword evidence="3 7" id="KW-0732">Signal</keyword>
<dbReference type="AlphaFoldDB" id="A0A174K1W6"/>
<proteinExistence type="predicted"/>
<evidence type="ECO:0000313" key="9">
    <source>
        <dbReference type="EMBL" id="CUP03838.1"/>
    </source>
</evidence>
<evidence type="ECO:0000256" key="6">
    <source>
        <dbReference type="PROSITE-ProRule" id="PRU00278"/>
    </source>
</evidence>
<evidence type="ECO:0000313" key="10">
    <source>
        <dbReference type="Proteomes" id="UP000095602"/>
    </source>
</evidence>
<dbReference type="EMBL" id="CZAJ01000014">
    <property type="protein sequence ID" value="CUP03838.1"/>
    <property type="molecule type" value="Genomic_DNA"/>
</dbReference>
<dbReference type="RefSeq" id="WP_055273887.1">
    <property type="nucleotide sequence ID" value="NZ_CZAJ01000014.1"/>
</dbReference>
<comment type="catalytic activity">
    <reaction evidence="1">
        <text>[protein]-peptidylproline (omega=180) = [protein]-peptidylproline (omega=0)</text>
        <dbReference type="Rhea" id="RHEA:16237"/>
        <dbReference type="Rhea" id="RHEA-COMP:10747"/>
        <dbReference type="Rhea" id="RHEA-COMP:10748"/>
        <dbReference type="ChEBI" id="CHEBI:83833"/>
        <dbReference type="ChEBI" id="CHEBI:83834"/>
        <dbReference type="EC" id="5.2.1.8"/>
    </reaction>
</comment>
<dbReference type="PROSITE" id="PS51257">
    <property type="entry name" value="PROKAR_LIPOPROTEIN"/>
    <property type="match status" value="1"/>
</dbReference>
<protein>
    <recommendedName>
        <fullName evidence="2">peptidylprolyl isomerase</fullName>
        <ecNumber evidence="2">5.2.1.8</ecNumber>
    </recommendedName>
</protein>